<sequence>MAWLEEEWGGDDESVLVYFKGTGLAAMADGLSAHDRPPFAYGNGTAPGDWGVIVHHMFNPSCGDFDEIDYRELCPQGAELMVFVPNPSIAQAHRPKAYHYKDGQISSCIDYEGPDYVGDYWPNKMASLITAAGLDHENETYEEQLTQLICDHLGLPALDRDTITVDRDLVASYF</sequence>
<dbReference type="EMBL" id="CP021978">
    <property type="protein sequence ID" value="QCD61038.1"/>
    <property type="molecule type" value="Genomic_DNA"/>
</dbReference>
<dbReference type="AlphaFoldDB" id="A0A6G5RS98"/>
<protein>
    <submittedName>
        <fullName evidence="1">Uncharacterized protein</fullName>
    </submittedName>
</protein>
<organism evidence="1 2">
    <name type="scientific">Streptomyces hawaiiensis</name>
    <dbReference type="NCBI Taxonomy" id="67305"/>
    <lineage>
        <taxon>Bacteria</taxon>
        <taxon>Bacillati</taxon>
        <taxon>Actinomycetota</taxon>
        <taxon>Actinomycetes</taxon>
        <taxon>Kitasatosporales</taxon>
        <taxon>Streptomycetaceae</taxon>
        <taxon>Streptomyces</taxon>
    </lineage>
</organism>
<proteinExistence type="predicted"/>
<reference evidence="1 2" key="1">
    <citation type="submission" date="2017-06" db="EMBL/GenBank/DDBJ databases">
        <title>Complete Genome Sequence of Streptomyces hawaiiensis NRRL 15010 and insights into acyldepsipeptides biosynthesis.</title>
        <authorList>
            <person name="Mariita R.M."/>
            <person name="Sello J.K."/>
        </authorList>
    </citation>
    <scope>NUCLEOTIDE SEQUENCE [LARGE SCALE GENOMIC DNA]</scope>
    <source>
        <strain evidence="1 2">ATCC 12236</strain>
    </source>
</reference>
<evidence type="ECO:0000313" key="2">
    <source>
        <dbReference type="Proteomes" id="UP000495940"/>
    </source>
</evidence>
<evidence type="ECO:0000313" key="1">
    <source>
        <dbReference type="EMBL" id="QCD61038.1"/>
    </source>
</evidence>
<accession>A0A6G5RS98</accession>
<dbReference type="KEGG" id="shaw:CEB94_40760"/>
<dbReference type="Proteomes" id="UP000495940">
    <property type="component" value="Chromosome"/>
</dbReference>
<name>A0A6G5RS98_9ACTN</name>
<gene>
    <name evidence="1" type="ORF">CEB94_40760</name>
</gene>
<keyword evidence="2" id="KW-1185">Reference proteome</keyword>